<feature type="transmembrane region" description="Helical" evidence="8">
    <location>
        <begin position="87"/>
        <end position="110"/>
    </location>
</feature>
<dbReference type="Gene3D" id="1.10.3720.10">
    <property type="entry name" value="MetI-like"/>
    <property type="match status" value="2"/>
</dbReference>
<evidence type="ECO:0000313" key="12">
    <source>
        <dbReference type="Proteomes" id="UP000215450"/>
    </source>
</evidence>
<keyword evidence="5 8" id="KW-0812">Transmembrane</keyword>
<keyword evidence="3" id="KW-1003">Cell membrane</keyword>
<evidence type="ECO:0000256" key="4">
    <source>
        <dbReference type="ARBA" id="ARBA00022519"/>
    </source>
</evidence>
<evidence type="ECO:0000256" key="2">
    <source>
        <dbReference type="ARBA" id="ARBA00022448"/>
    </source>
</evidence>
<evidence type="ECO:0000256" key="5">
    <source>
        <dbReference type="ARBA" id="ARBA00022692"/>
    </source>
</evidence>
<reference evidence="11 12" key="2">
    <citation type="submission" date="2017-06" db="EMBL/GenBank/DDBJ databases">
        <authorList>
            <person name="Kim H.J."/>
            <person name="Triplett B.A."/>
        </authorList>
    </citation>
    <scope>NUCLEOTIDE SEQUENCE [LARGE SCALE GENOMIC DNA]</scope>
    <source>
        <strain evidence="11">Kingella_eburonensis</strain>
    </source>
</reference>
<dbReference type="EMBL" id="FXUV01000001">
    <property type="protein sequence ID" value="SMQ11740.1"/>
    <property type="molecule type" value="Genomic_DNA"/>
</dbReference>
<organism evidence="11 12">
    <name type="scientific">Kingella negevensis</name>
    <dbReference type="NCBI Taxonomy" id="1522312"/>
    <lineage>
        <taxon>Bacteria</taxon>
        <taxon>Pseudomonadati</taxon>
        <taxon>Pseudomonadota</taxon>
        <taxon>Betaproteobacteria</taxon>
        <taxon>Neisseriales</taxon>
        <taxon>Neisseriaceae</taxon>
        <taxon>Kingella</taxon>
    </lineage>
</organism>
<dbReference type="Pfam" id="PF00528">
    <property type="entry name" value="BPD_transp_1"/>
    <property type="match status" value="2"/>
</dbReference>
<feature type="transmembrane region" description="Helical" evidence="8">
    <location>
        <begin position="116"/>
        <end position="135"/>
    </location>
</feature>
<dbReference type="EMBL" id="FXUV02000001">
    <property type="protein sequence ID" value="SNB51507.1"/>
    <property type="molecule type" value="Genomic_DNA"/>
</dbReference>
<keyword evidence="2 8" id="KW-0813">Transport</keyword>
<reference evidence="10" key="1">
    <citation type="submission" date="2017-05" db="EMBL/GenBank/DDBJ databases">
        <authorList>
            <person name="Song R."/>
            <person name="Chenine A.L."/>
            <person name="Ruprecht R.M."/>
        </authorList>
    </citation>
    <scope>NUCLEOTIDE SEQUENCE</scope>
    <source>
        <strain evidence="10">Kingella_eburonensis</strain>
    </source>
</reference>
<evidence type="ECO:0000256" key="1">
    <source>
        <dbReference type="ARBA" id="ARBA00004429"/>
    </source>
</evidence>
<dbReference type="GO" id="GO:0005886">
    <property type="term" value="C:plasma membrane"/>
    <property type="evidence" value="ECO:0007669"/>
    <property type="project" value="UniProtKB-SubCell"/>
</dbReference>
<dbReference type="InterPro" id="IPR035906">
    <property type="entry name" value="MetI-like_sf"/>
</dbReference>
<feature type="transmembrane region" description="Helical" evidence="8">
    <location>
        <begin position="482"/>
        <end position="500"/>
    </location>
</feature>
<dbReference type="OrthoDB" id="9804629at2"/>
<feature type="transmembrane region" description="Helical" evidence="8">
    <location>
        <begin position="181"/>
        <end position="203"/>
    </location>
</feature>
<feature type="transmembrane region" description="Helical" evidence="8">
    <location>
        <begin position="59"/>
        <end position="78"/>
    </location>
</feature>
<comment type="similarity">
    <text evidence="8">Belongs to the binding-protein-dependent transport system permease family.</text>
</comment>
<evidence type="ECO:0000259" key="9">
    <source>
        <dbReference type="PROSITE" id="PS50928"/>
    </source>
</evidence>
<dbReference type="InterPro" id="IPR000515">
    <property type="entry name" value="MetI-like"/>
</dbReference>
<feature type="transmembrane region" description="Helical" evidence="8">
    <location>
        <begin position="350"/>
        <end position="369"/>
    </location>
</feature>
<gene>
    <name evidence="11" type="primary">cysW</name>
    <name evidence="11" type="ORF">KEBURONENSIS_00095</name>
</gene>
<dbReference type="PROSITE" id="PS50928">
    <property type="entry name" value="ABC_TM1"/>
    <property type="match status" value="2"/>
</dbReference>
<dbReference type="STRING" id="1522312.GCA_900177895_02098"/>
<dbReference type="PANTHER" id="PTHR43357:SF4">
    <property type="entry name" value="INNER MEMBRANE ABC TRANSPORTER PERMEASE PROTEIN YDCV"/>
    <property type="match status" value="1"/>
</dbReference>
<accession>A0A238TB01</accession>
<feature type="domain" description="ABC transmembrane type-1" evidence="9">
    <location>
        <begin position="52"/>
        <end position="242"/>
    </location>
</feature>
<keyword evidence="6 8" id="KW-1133">Transmembrane helix</keyword>
<evidence type="ECO:0000256" key="6">
    <source>
        <dbReference type="ARBA" id="ARBA00022989"/>
    </source>
</evidence>
<dbReference type="RefSeq" id="WP_095061839.1">
    <property type="nucleotide sequence ID" value="NZ_FXUV02000001.1"/>
</dbReference>
<dbReference type="AlphaFoldDB" id="A0A238TB01"/>
<evidence type="ECO:0000313" key="11">
    <source>
        <dbReference type="EMBL" id="SNB51507.1"/>
    </source>
</evidence>
<dbReference type="SUPFAM" id="SSF161098">
    <property type="entry name" value="MetI-like"/>
    <property type="match status" value="2"/>
</dbReference>
<feature type="transmembrane region" description="Helical" evidence="8">
    <location>
        <begin position="315"/>
        <end position="338"/>
    </location>
</feature>
<evidence type="ECO:0000256" key="3">
    <source>
        <dbReference type="ARBA" id="ARBA00022475"/>
    </source>
</evidence>
<dbReference type="GO" id="GO:0055085">
    <property type="term" value="P:transmembrane transport"/>
    <property type="evidence" value="ECO:0007669"/>
    <property type="project" value="InterPro"/>
</dbReference>
<evidence type="ECO:0000256" key="8">
    <source>
        <dbReference type="RuleBase" id="RU363032"/>
    </source>
</evidence>
<keyword evidence="7 8" id="KW-0472">Membrane</keyword>
<keyword evidence="4" id="KW-0997">Cell inner membrane</keyword>
<proteinExistence type="inferred from homology"/>
<dbReference type="CDD" id="cd06261">
    <property type="entry name" value="TM_PBP2"/>
    <property type="match status" value="2"/>
</dbReference>
<dbReference type="PANTHER" id="PTHR43357">
    <property type="entry name" value="INNER MEMBRANE ABC TRANSPORTER PERMEASE PROTEIN YDCV"/>
    <property type="match status" value="1"/>
</dbReference>
<evidence type="ECO:0000313" key="10">
    <source>
        <dbReference type="EMBL" id="SMQ11740.1"/>
    </source>
</evidence>
<comment type="subcellular location">
    <subcellularLocation>
        <location evidence="1">Cell inner membrane</location>
        <topology evidence="1">Multi-pass membrane protein</topology>
    </subcellularLocation>
    <subcellularLocation>
        <location evidence="8">Cell membrane</location>
        <topology evidence="8">Multi-pass membrane protein</topology>
    </subcellularLocation>
</comment>
<dbReference type="Proteomes" id="UP000215450">
    <property type="component" value="Unassembled WGS sequence"/>
</dbReference>
<keyword evidence="12" id="KW-1185">Reference proteome</keyword>
<feature type="transmembrane region" description="Helical" evidence="8">
    <location>
        <begin position="230"/>
        <end position="249"/>
    </location>
</feature>
<sequence>MHRHFTTLLIATIPIAFLITLVAAPLWAMLNYQAAAPLWAEMLHDSYYTQKILWTTQQAAYTVLLTLTLGIPTAYALARLKFFGRKLILRLLMLPFIMPTLVAGMGVLALFGEHGFLWRGWADTAALLLYGNVFFNLPVMIRTAYQGFLAVPANRLAAAQTLGANAWQRFWRVEMPVLRNWLAGGACLVFLYCFSGFGLALLLGGQQYSTIEVEIYQLIAYELNMESAAVLVWLVLGITAIAGTLYAWISRQTDAAEIRFRLPEKPKTLPEKLLLLFALAVLLLCCALPLFAVVFQAAKAGDAWRVLWDEETLAALWNTLRFSGCAVALAAVLGLLHAALARRLGMMRSLTFLSFMVSPVCLSFGVLLLYPEWAATLPMLIALYALLAYPFVTKDILAAWDALPENYTKAARVFGATPFQAACSVTLPLLLPALRRGLTLAAATCIGEFAASLFLSRPEWTTLTTLIYRYLGKVGTENHDRAMVLTLVLMVLSCAAFLALDTKEKQPER</sequence>
<feature type="transmembrane region" description="Helical" evidence="8">
    <location>
        <begin position="375"/>
        <end position="392"/>
    </location>
</feature>
<feature type="domain" description="ABC transmembrane type-1" evidence="9">
    <location>
        <begin position="316"/>
        <end position="500"/>
    </location>
</feature>
<protein>
    <submittedName>
        <fullName evidence="11">Sulfate transport system permease protein CysW</fullName>
    </submittedName>
</protein>
<name>A0A238TB01_9NEIS</name>
<feature type="transmembrane region" description="Helical" evidence="8">
    <location>
        <begin position="273"/>
        <end position="295"/>
    </location>
</feature>
<evidence type="ECO:0000256" key="7">
    <source>
        <dbReference type="ARBA" id="ARBA00023136"/>
    </source>
</evidence>
<feature type="transmembrane region" description="Helical" evidence="8">
    <location>
        <begin position="7"/>
        <end position="30"/>
    </location>
</feature>